<evidence type="ECO:0000313" key="2">
    <source>
        <dbReference type="Proteomes" id="UP000288805"/>
    </source>
</evidence>
<evidence type="ECO:0000313" key="1">
    <source>
        <dbReference type="EMBL" id="RVW74580.1"/>
    </source>
</evidence>
<name>A0A438GQU1_VITVI</name>
<dbReference type="AlphaFoldDB" id="A0A438GQU1"/>
<comment type="caution">
    <text evidence="1">The sequence shown here is derived from an EMBL/GenBank/DDBJ whole genome shotgun (WGS) entry which is preliminary data.</text>
</comment>
<gene>
    <name evidence="1" type="ORF">CK203_050900</name>
</gene>
<reference evidence="1 2" key="1">
    <citation type="journal article" date="2018" name="PLoS Genet.">
        <title>Population sequencing reveals clonal diversity and ancestral inbreeding in the grapevine cultivar Chardonnay.</title>
        <authorList>
            <person name="Roach M.J."/>
            <person name="Johnson D.L."/>
            <person name="Bohlmann J."/>
            <person name="van Vuuren H.J."/>
            <person name="Jones S.J."/>
            <person name="Pretorius I.S."/>
            <person name="Schmidt S.A."/>
            <person name="Borneman A.R."/>
        </authorList>
    </citation>
    <scope>NUCLEOTIDE SEQUENCE [LARGE SCALE GENOMIC DNA]</scope>
    <source>
        <strain evidence="2">cv. Chardonnay</strain>
        <tissue evidence="1">Leaf</tissue>
    </source>
</reference>
<dbReference type="EMBL" id="QGNW01000367">
    <property type="protein sequence ID" value="RVW74580.1"/>
    <property type="molecule type" value="Genomic_DNA"/>
</dbReference>
<organism evidence="1 2">
    <name type="scientific">Vitis vinifera</name>
    <name type="common">Grape</name>
    <dbReference type="NCBI Taxonomy" id="29760"/>
    <lineage>
        <taxon>Eukaryota</taxon>
        <taxon>Viridiplantae</taxon>
        <taxon>Streptophyta</taxon>
        <taxon>Embryophyta</taxon>
        <taxon>Tracheophyta</taxon>
        <taxon>Spermatophyta</taxon>
        <taxon>Magnoliopsida</taxon>
        <taxon>eudicotyledons</taxon>
        <taxon>Gunneridae</taxon>
        <taxon>Pentapetalae</taxon>
        <taxon>rosids</taxon>
        <taxon>Vitales</taxon>
        <taxon>Vitaceae</taxon>
        <taxon>Viteae</taxon>
        <taxon>Vitis</taxon>
    </lineage>
</organism>
<dbReference type="Proteomes" id="UP000288805">
    <property type="component" value="Unassembled WGS sequence"/>
</dbReference>
<protein>
    <submittedName>
        <fullName evidence="1">Uncharacterized protein</fullName>
    </submittedName>
</protein>
<sequence>MPHKQHKYESDNIKKITDDIFRQLNCKRLDVGDNLVGIDFRLKEMDLRLDMESDAVRIVGIYGIGGIGGFPIPEVYLTYKINFLVIS</sequence>
<accession>A0A438GQU1</accession>
<proteinExistence type="predicted"/>